<evidence type="ECO:0000256" key="6">
    <source>
        <dbReference type="ARBA" id="ARBA00023136"/>
    </source>
</evidence>
<evidence type="ECO:0000313" key="9">
    <source>
        <dbReference type="EMBL" id="TDY02944.1"/>
    </source>
</evidence>
<evidence type="ECO:0000313" key="10">
    <source>
        <dbReference type="Proteomes" id="UP000294914"/>
    </source>
</evidence>
<dbReference type="AlphaFoldDB" id="A0A4R8IRH6"/>
<name>A0A4R8IRH6_9GAMM</name>
<dbReference type="Proteomes" id="UP000294914">
    <property type="component" value="Unassembled WGS sequence"/>
</dbReference>
<evidence type="ECO:0000256" key="7">
    <source>
        <dbReference type="RuleBase" id="RU003879"/>
    </source>
</evidence>
<gene>
    <name evidence="9" type="ORF">EDC23_1328</name>
</gene>
<evidence type="ECO:0000256" key="1">
    <source>
        <dbReference type="ARBA" id="ARBA00004162"/>
    </source>
</evidence>
<dbReference type="RefSeq" id="WP_134082222.1">
    <property type="nucleotide sequence ID" value="NZ_SOQX01000002.1"/>
</dbReference>
<dbReference type="GO" id="GO:0005886">
    <property type="term" value="C:plasma membrane"/>
    <property type="evidence" value="ECO:0007669"/>
    <property type="project" value="UniProtKB-SubCell"/>
</dbReference>
<proteinExistence type="inferred from homology"/>
<evidence type="ECO:0000256" key="8">
    <source>
        <dbReference type="SAM" id="Phobius"/>
    </source>
</evidence>
<keyword evidence="6 8" id="KW-0472">Membrane</keyword>
<comment type="caution">
    <text evidence="9">The sequence shown here is derived from an EMBL/GenBank/DDBJ whole genome shotgun (WGS) entry which is preliminary data.</text>
</comment>
<keyword evidence="10" id="KW-1185">Reference proteome</keyword>
<dbReference type="Pfam" id="PF02472">
    <property type="entry name" value="ExbD"/>
    <property type="match status" value="1"/>
</dbReference>
<evidence type="ECO:0000256" key="2">
    <source>
        <dbReference type="ARBA" id="ARBA00005811"/>
    </source>
</evidence>
<evidence type="ECO:0000256" key="4">
    <source>
        <dbReference type="ARBA" id="ARBA00022692"/>
    </source>
</evidence>
<evidence type="ECO:0000256" key="3">
    <source>
        <dbReference type="ARBA" id="ARBA00022475"/>
    </source>
</evidence>
<keyword evidence="3" id="KW-1003">Cell membrane</keyword>
<comment type="subcellular location">
    <subcellularLocation>
        <location evidence="1">Cell membrane</location>
        <topology evidence="1">Single-pass membrane protein</topology>
    </subcellularLocation>
    <subcellularLocation>
        <location evidence="7">Cell membrane</location>
        <topology evidence="7">Single-pass type II membrane protein</topology>
    </subcellularLocation>
</comment>
<dbReference type="InterPro" id="IPR003400">
    <property type="entry name" value="ExbD"/>
</dbReference>
<organism evidence="9 10">
    <name type="scientific">Thiohalophilus thiocyanatoxydans</name>
    <dbReference type="NCBI Taxonomy" id="381308"/>
    <lineage>
        <taxon>Bacteria</taxon>
        <taxon>Pseudomonadati</taxon>
        <taxon>Pseudomonadota</taxon>
        <taxon>Gammaproteobacteria</taxon>
        <taxon>Thiohalomonadales</taxon>
        <taxon>Thiohalophilaceae</taxon>
        <taxon>Thiohalophilus</taxon>
    </lineage>
</organism>
<keyword evidence="5 8" id="KW-1133">Transmembrane helix</keyword>
<dbReference type="Gene3D" id="3.30.420.270">
    <property type="match status" value="1"/>
</dbReference>
<keyword evidence="7" id="KW-0653">Protein transport</keyword>
<dbReference type="OrthoDB" id="9793581at2"/>
<feature type="transmembrane region" description="Helical" evidence="8">
    <location>
        <begin position="12"/>
        <end position="31"/>
    </location>
</feature>
<accession>A0A4R8IRH6</accession>
<dbReference type="GO" id="GO:0015031">
    <property type="term" value="P:protein transport"/>
    <property type="evidence" value="ECO:0007669"/>
    <property type="project" value="UniProtKB-KW"/>
</dbReference>
<sequence>MILRHDRNKEPELNITPLIDVVFLLLIFFMVSTTFEKESEISIELPEAAGEKSEDERFTIEVTIDGEGHYFINEKRTRDEQLSTLKKALRDVRADHEDPRLILSADRNTPHQAVIRAMDAARQIGLVNLTFATKQNEEK</sequence>
<dbReference type="EMBL" id="SOQX01000002">
    <property type="protein sequence ID" value="TDY02944.1"/>
    <property type="molecule type" value="Genomic_DNA"/>
</dbReference>
<keyword evidence="7" id="KW-0813">Transport</keyword>
<dbReference type="PANTHER" id="PTHR30558:SF3">
    <property type="entry name" value="BIOPOLYMER TRANSPORT PROTEIN EXBD-RELATED"/>
    <property type="match status" value="1"/>
</dbReference>
<comment type="similarity">
    <text evidence="2 7">Belongs to the ExbD/TolR family.</text>
</comment>
<keyword evidence="4 7" id="KW-0812">Transmembrane</keyword>
<protein>
    <submittedName>
        <fullName evidence="9">Biopolymer transport protein ExbD</fullName>
    </submittedName>
</protein>
<dbReference type="PANTHER" id="PTHR30558">
    <property type="entry name" value="EXBD MEMBRANE COMPONENT OF PMF-DRIVEN MACROMOLECULE IMPORT SYSTEM"/>
    <property type="match status" value="1"/>
</dbReference>
<reference evidence="9 10" key="1">
    <citation type="submission" date="2019-03" db="EMBL/GenBank/DDBJ databases">
        <title>Genomic Encyclopedia of Type Strains, Phase IV (KMG-IV): sequencing the most valuable type-strain genomes for metagenomic binning, comparative biology and taxonomic classification.</title>
        <authorList>
            <person name="Goeker M."/>
        </authorList>
    </citation>
    <scope>NUCLEOTIDE SEQUENCE [LARGE SCALE GENOMIC DNA]</scope>
    <source>
        <strain evidence="9 10">DSM 16326</strain>
    </source>
</reference>
<evidence type="ECO:0000256" key="5">
    <source>
        <dbReference type="ARBA" id="ARBA00022989"/>
    </source>
</evidence>
<dbReference type="GO" id="GO:0022857">
    <property type="term" value="F:transmembrane transporter activity"/>
    <property type="evidence" value="ECO:0007669"/>
    <property type="project" value="InterPro"/>
</dbReference>